<evidence type="ECO:0000313" key="1">
    <source>
        <dbReference type="EMBL" id="MBD2197928.1"/>
    </source>
</evidence>
<dbReference type="Proteomes" id="UP000658514">
    <property type="component" value="Unassembled WGS sequence"/>
</dbReference>
<gene>
    <name evidence="1" type="ORF">H6G24_20850</name>
</gene>
<reference evidence="1 2" key="1">
    <citation type="journal article" date="2020" name="ISME J.">
        <title>Comparative genomics reveals insights into cyanobacterial evolution and habitat adaptation.</title>
        <authorList>
            <person name="Chen M.Y."/>
            <person name="Teng W.K."/>
            <person name="Zhao L."/>
            <person name="Hu C.X."/>
            <person name="Zhou Y.K."/>
            <person name="Han B.P."/>
            <person name="Song L.R."/>
            <person name="Shu W.S."/>
        </authorList>
    </citation>
    <scope>NUCLEOTIDE SEQUENCE [LARGE SCALE GENOMIC DNA]</scope>
    <source>
        <strain evidence="1 2">FACHB-288</strain>
    </source>
</reference>
<organism evidence="1 2">
    <name type="scientific">Calothrix parietina FACHB-288</name>
    <dbReference type="NCBI Taxonomy" id="2692896"/>
    <lineage>
        <taxon>Bacteria</taxon>
        <taxon>Bacillati</taxon>
        <taxon>Cyanobacteriota</taxon>
        <taxon>Cyanophyceae</taxon>
        <taxon>Nostocales</taxon>
        <taxon>Calotrichaceae</taxon>
        <taxon>Calothrix</taxon>
    </lineage>
</organism>
<keyword evidence="2" id="KW-1185">Reference proteome</keyword>
<sequence>MINSDIPNFTPDPAWDYYIIWHRCLRAKAKIELALAALSKQEELNLDTNESCDDLILEAIAELNQIDFEKEEDEDED</sequence>
<protein>
    <submittedName>
        <fullName evidence="1">Uncharacterized protein</fullName>
    </submittedName>
</protein>
<comment type="caution">
    <text evidence="1">The sequence shown here is derived from an EMBL/GenBank/DDBJ whole genome shotgun (WGS) entry which is preliminary data.</text>
</comment>
<name>A0ABR8ADC2_9CYAN</name>
<proteinExistence type="predicted"/>
<evidence type="ECO:0000313" key="2">
    <source>
        <dbReference type="Proteomes" id="UP000658514"/>
    </source>
</evidence>
<dbReference type="EMBL" id="JACJQH010000034">
    <property type="protein sequence ID" value="MBD2197928.1"/>
    <property type="molecule type" value="Genomic_DNA"/>
</dbReference>
<accession>A0ABR8ADC2</accession>
<dbReference type="RefSeq" id="WP_190546101.1">
    <property type="nucleotide sequence ID" value="NZ_CAWPNO010000067.1"/>
</dbReference>